<dbReference type="AlphaFoldDB" id="A0AAW7Z2N9"/>
<dbReference type="KEGG" id="asq:AVL57_03725"/>
<evidence type="ECO:0000256" key="1">
    <source>
        <dbReference type="ARBA" id="ARBA00004651"/>
    </source>
</evidence>
<reference evidence="7 9" key="1">
    <citation type="submission" date="2015-12" db="EMBL/GenBank/DDBJ databases">
        <title>Intraspecies pangenome expansion in the marine bacterium Alteromonas.</title>
        <authorList>
            <person name="Lopez-Perez M."/>
            <person name="Rodriguez-Valera F."/>
        </authorList>
    </citation>
    <scope>NUCLEOTIDE SEQUENCE [LARGE SCALE GENOMIC DNA]</scope>
    <source>
        <strain evidence="7 9">LMG 21861</strain>
    </source>
</reference>
<dbReference type="GeneID" id="83256761"/>
<dbReference type="PANTHER" id="PTHR33545">
    <property type="entry name" value="UPF0750 MEMBRANE PROTEIN YITT-RELATED"/>
    <property type="match status" value="1"/>
</dbReference>
<dbReference type="RefSeq" id="WP_057794218.1">
    <property type="nucleotide sequence ID" value="NZ_CANLMS010000004.1"/>
</dbReference>
<evidence type="ECO:0000313" key="7">
    <source>
        <dbReference type="EMBL" id="AMJ73164.1"/>
    </source>
</evidence>
<evidence type="ECO:0000313" key="10">
    <source>
        <dbReference type="Proteomes" id="UP001170717"/>
    </source>
</evidence>
<keyword evidence="4 6" id="KW-1133">Transmembrane helix</keyword>
<name>A0AAW7Z2N9_9ALTE</name>
<dbReference type="InterPro" id="IPR051461">
    <property type="entry name" value="UPF0750_membrane"/>
</dbReference>
<evidence type="ECO:0000256" key="2">
    <source>
        <dbReference type="ARBA" id="ARBA00022475"/>
    </source>
</evidence>
<dbReference type="PANTHER" id="PTHR33545:SF5">
    <property type="entry name" value="UPF0750 MEMBRANE PROTEIN YITT"/>
    <property type="match status" value="1"/>
</dbReference>
<evidence type="ECO:0000256" key="3">
    <source>
        <dbReference type="ARBA" id="ARBA00022692"/>
    </source>
</evidence>
<sequence>MQNSNHSVIEDIFALVSAGLFVAFGVFLFQSQDLMVGGAAGIALLGTYAIDMDFGVLFFLINLPFYTLAWTRISKRFTLNTFISVTTVSILTEQIPAFVDISSINPIFAAILGGLLIGVGMLIMFRHSSSLGGLGILAFYLQSRFNIRAGTFQLTVDSVILLCGLFFIPWHLVLISILAAFCLNMVISLNHRPERYIPAKKEGGKSPEKKVPSVQTCATVNTNLHAQNN</sequence>
<feature type="transmembrane region" description="Helical" evidence="6">
    <location>
        <begin position="42"/>
        <end position="65"/>
    </location>
</feature>
<dbReference type="Proteomes" id="UP000056750">
    <property type="component" value="Chromosome"/>
</dbReference>
<dbReference type="EMBL" id="JAUOQI010000007">
    <property type="protein sequence ID" value="MDO6578000.1"/>
    <property type="molecule type" value="Genomic_DNA"/>
</dbReference>
<keyword evidence="3 6" id="KW-0812">Transmembrane</keyword>
<evidence type="ECO:0000256" key="5">
    <source>
        <dbReference type="ARBA" id="ARBA00023136"/>
    </source>
</evidence>
<dbReference type="EMBL" id="CP013926">
    <property type="protein sequence ID" value="AMJ73164.1"/>
    <property type="molecule type" value="Genomic_DNA"/>
</dbReference>
<evidence type="ECO:0000313" key="8">
    <source>
        <dbReference type="EMBL" id="MDO6578000.1"/>
    </source>
</evidence>
<evidence type="ECO:0000313" key="9">
    <source>
        <dbReference type="Proteomes" id="UP000056750"/>
    </source>
</evidence>
<reference evidence="8" key="2">
    <citation type="submission" date="2023-07" db="EMBL/GenBank/DDBJ databases">
        <title>Genome content predicts the carbon catabolic preferences of heterotrophic bacteria.</title>
        <authorList>
            <person name="Gralka M."/>
        </authorList>
    </citation>
    <scope>NUCLEOTIDE SEQUENCE</scope>
    <source>
        <strain evidence="8">F2M12</strain>
    </source>
</reference>
<gene>
    <name evidence="7" type="ORF">AVL57_03725</name>
    <name evidence="8" type="ORF">Q4527_11380</name>
</gene>
<keyword evidence="9" id="KW-1185">Reference proteome</keyword>
<feature type="transmembrane region" description="Helical" evidence="6">
    <location>
        <begin position="159"/>
        <end position="187"/>
    </location>
</feature>
<feature type="transmembrane region" description="Helical" evidence="6">
    <location>
        <begin position="104"/>
        <end position="124"/>
    </location>
</feature>
<accession>A0AAW7Z2N9</accession>
<proteinExistence type="predicted"/>
<evidence type="ECO:0000256" key="6">
    <source>
        <dbReference type="SAM" id="Phobius"/>
    </source>
</evidence>
<organism evidence="8 10">
    <name type="scientific">Alteromonas stellipolaris</name>
    <dbReference type="NCBI Taxonomy" id="233316"/>
    <lineage>
        <taxon>Bacteria</taxon>
        <taxon>Pseudomonadati</taxon>
        <taxon>Pseudomonadota</taxon>
        <taxon>Gammaproteobacteria</taxon>
        <taxon>Alteromonadales</taxon>
        <taxon>Alteromonadaceae</taxon>
        <taxon>Alteromonas/Salinimonas group</taxon>
        <taxon>Alteromonas</taxon>
    </lineage>
</organism>
<dbReference type="Pfam" id="PF02588">
    <property type="entry name" value="YitT_membrane"/>
    <property type="match status" value="1"/>
</dbReference>
<evidence type="ECO:0000256" key="4">
    <source>
        <dbReference type="ARBA" id="ARBA00022989"/>
    </source>
</evidence>
<keyword evidence="2" id="KW-1003">Cell membrane</keyword>
<comment type="subcellular location">
    <subcellularLocation>
        <location evidence="1">Cell membrane</location>
        <topology evidence="1">Multi-pass membrane protein</topology>
    </subcellularLocation>
</comment>
<dbReference type="Proteomes" id="UP001170717">
    <property type="component" value="Unassembled WGS sequence"/>
</dbReference>
<protein>
    <submittedName>
        <fullName evidence="8">YitT family protein</fullName>
    </submittedName>
</protein>
<dbReference type="InterPro" id="IPR003740">
    <property type="entry name" value="YitT"/>
</dbReference>
<dbReference type="GO" id="GO:0005886">
    <property type="term" value="C:plasma membrane"/>
    <property type="evidence" value="ECO:0007669"/>
    <property type="project" value="UniProtKB-SubCell"/>
</dbReference>
<feature type="transmembrane region" description="Helical" evidence="6">
    <location>
        <begin position="12"/>
        <end position="30"/>
    </location>
</feature>
<keyword evidence="5 6" id="KW-0472">Membrane</keyword>